<organism evidence="2 3">
    <name type="scientific">Heracleum sosnowskyi</name>
    <dbReference type="NCBI Taxonomy" id="360622"/>
    <lineage>
        <taxon>Eukaryota</taxon>
        <taxon>Viridiplantae</taxon>
        <taxon>Streptophyta</taxon>
        <taxon>Embryophyta</taxon>
        <taxon>Tracheophyta</taxon>
        <taxon>Spermatophyta</taxon>
        <taxon>Magnoliopsida</taxon>
        <taxon>eudicotyledons</taxon>
        <taxon>Gunneridae</taxon>
        <taxon>Pentapetalae</taxon>
        <taxon>asterids</taxon>
        <taxon>campanulids</taxon>
        <taxon>Apiales</taxon>
        <taxon>Apiaceae</taxon>
        <taxon>Apioideae</taxon>
        <taxon>apioid superclade</taxon>
        <taxon>Tordylieae</taxon>
        <taxon>Tordyliinae</taxon>
        <taxon>Heracleum</taxon>
    </lineage>
</organism>
<name>A0AAD8MRK9_9APIA</name>
<keyword evidence="1" id="KW-0472">Membrane</keyword>
<dbReference type="AlphaFoldDB" id="A0AAD8MRK9"/>
<gene>
    <name evidence="2" type="ORF">POM88_015043</name>
</gene>
<accession>A0AAD8MRK9</accession>
<evidence type="ECO:0000313" key="3">
    <source>
        <dbReference type="Proteomes" id="UP001237642"/>
    </source>
</evidence>
<protein>
    <submittedName>
        <fullName evidence="2">Uncharacterized protein</fullName>
    </submittedName>
</protein>
<keyword evidence="3" id="KW-1185">Reference proteome</keyword>
<keyword evidence="1" id="KW-0812">Transmembrane</keyword>
<sequence length="159" mass="18559">MVQLKVIIPFDLHNKKDQKNKRFYQEICTERYEISYGVGGIARIEIQKQIDLIQVRIYHTTLYYDPRLTKRDLDSKRGLPPKLPLEREEQDQTLSYLITITALDKLGLNISLPDYYQLPQGRAPLPYQLYRICHICIFLICPFFGSAWALASSSSRASF</sequence>
<evidence type="ECO:0000313" key="2">
    <source>
        <dbReference type="EMBL" id="KAK1386865.1"/>
    </source>
</evidence>
<reference evidence="2" key="2">
    <citation type="submission" date="2023-05" db="EMBL/GenBank/DDBJ databases">
        <authorList>
            <person name="Schelkunov M.I."/>
        </authorList>
    </citation>
    <scope>NUCLEOTIDE SEQUENCE</scope>
    <source>
        <strain evidence="2">Hsosn_3</strain>
        <tissue evidence="2">Leaf</tissue>
    </source>
</reference>
<comment type="caution">
    <text evidence="2">The sequence shown here is derived from an EMBL/GenBank/DDBJ whole genome shotgun (WGS) entry which is preliminary data.</text>
</comment>
<evidence type="ECO:0000256" key="1">
    <source>
        <dbReference type="SAM" id="Phobius"/>
    </source>
</evidence>
<dbReference type="EMBL" id="JAUIZM010000004">
    <property type="protein sequence ID" value="KAK1386865.1"/>
    <property type="molecule type" value="Genomic_DNA"/>
</dbReference>
<keyword evidence="1" id="KW-1133">Transmembrane helix</keyword>
<proteinExistence type="predicted"/>
<dbReference type="Proteomes" id="UP001237642">
    <property type="component" value="Unassembled WGS sequence"/>
</dbReference>
<reference evidence="2" key="1">
    <citation type="submission" date="2023-02" db="EMBL/GenBank/DDBJ databases">
        <title>Genome of toxic invasive species Heracleum sosnowskyi carries increased number of genes despite the absence of recent whole-genome duplications.</title>
        <authorList>
            <person name="Schelkunov M."/>
            <person name="Shtratnikova V."/>
            <person name="Makarenko M."/>
            <person name="Klepikova A."/>
            <person name="Omelchenko D."/>
            <person name="Novikova G."/>
            <person name="Obukhova E."/>
            <person name="Bogdanov V."/>
            <person name="Penin A."/>
            <person name="Logacheva M."/>
        </authorList>
    </citation>
    <scope>NUCLEOTIDE SEQUENCE</scope>
    <source>
        <strain evidence="2">Hsosn_3</strain>
        <tissue evidence="2">Leaf</tissue>
    </source>
</reference>
<feature type="transmembrane region" description="Helical" evidence="1">
    <location>
        <begin position="129"/>
        <end position="151"/>
    </location>
</feature>